<accession>A0ABQ6G476</accession>
<keyword evidence="6 8" id="KW-0067">ATP-binding</keyword>
<evidence type="ECO:0000256" key="3">
    <source>
        <dbReference type="ARBA" id="ARBA00022598"/>
    </source>
</evidence>
<keyword evidence="5 8" id="KW-0547">Nucleotide-binding</keyword>
<comment type="pathway">
    <text evidence="1 8">Cofactor biosynthesis; (R)-pantothenate biosynthesis; (R)-pantothenate from (R)-pantoate and beta-alanine: step 1/1.</text>
</comment>
<sequence length="298" mass="33244">MHIVRTVQAMRHEHEQWTGSVGLVPTMGYLHKGHLSLVEHARAENEHVVVSIFINPTQFGQHEDLASYPRDIEHDLQLLSNLGVDVVFIPTVDEIYPSGFTTYVTPEGPLVEQGEGAIRPGHFRGVATVVLKLFLIVQPQRVYFGQKDAQQVVVIRRMIEDLNLPITMQTLPTIREADGLAMSSRNSYLTASERASACVLYRALSAAMAAFDLQRLTDVQAISGAARTVVDSMPNIRLEYIEIRDYSTFLPLQTLRPPALVLIAVRIGKTRLIDNFVLHTDGRWDTGLIGDQVSRANP</sequence>
<dbReference type="Pfam" id="PF02569">
    <property type="entry name" value="Pantoate_ligase"/>
    <property type="match status" value="1"/>
</dbReference>
<reference evidence="9 10" key="1">
    <citation type="submission" date="2023-02" db="EMBL/GenBank/DDBJ databases">
        <title>Dictyobacter halimunensis sp. nov., a new member of the class Ktedonobacteria from forest soil in a geothermal area.</title>
        <authorList>
            <person name="Rachmania M.K."/>
            <person name="Ningsih F."/>
            <person name="Sakai Y."/>
            <person name="Yabe S."/>
            <person name="Yokota A."/>
            <person name="Sjamsuridzal W."/>
        </authorList>
    </citation>
    <scope>NUCLEOTIDE SEQUENCE [LARGE SCALE GENOMIC DNA]</scope>
    <source>
        <strain evidence="9 10">S3.2.2.5</strain>
    </source>
</reference>
<feature type="binding site" evidence="8">
    <location>
        <position position="174"/>
    </location>
    <ligand>
        <name>ATP</name>
        <dbReference type="ChEBI" id="CHEBI:30616"/>
    </ligand>
</feature>
<dbReference type="Gene3D" id="3.40.50.620">
    <property type="entry name" value="HUPs"/>
    <property type="match status" value="1"/>
</dbReference>
<feature type="binding site" evidence="8">
    <location>
        <position position="151"/>
    </location>
    <ligand>
        <name>(R)-pantoate</name>
        <dbReference type="ChEBI" id="CHEBI:15980"/>
    </ligand>
</feature>
<evidence type="ECO:0000313" key="9">
    <source>
        <dbReference type="EMBL" id="GLV59439.1"/>
    </source>
</evidence>
<keyword evidence="3 8" id="KW-0436">Ligase</keyword>
<dbReference type="InterPro" id="IPR014729">
    <property type="entry name" value="Rossmann-like_a/b/a_fold"/>
</dbReference>
<comment type="miscellaneous">
    <text evidence="8">The reaction proceeds by a bi uni uni bi ping pong mechanism.</text>
</comment>
<evidence type="ECO:0000256" key="6">
    <source>
        <dbReference type="ARBA" id="ARBA00022840"/>
    </source>
</evidence>
<dbReference type="NCBIfam" id="TIGR00018">
    <property type="entry name" value="panC"/>
    <property type="match status" value="1"/>
</dbReference>
<evidence type="ECO:0000256" key="2">
    <source>
        <dbReference type="ARBA" id="ARBA00009256"/>
    </source>
</evidence>
<feature type="binding site" evidence="8">
    <location>
        <begin position="182"/>
        <end position="185"/>
    </location>
    <ligand>
        <name>ATP</name>
        <dbReference type="ChEBI" id="CHEBI:30616"/>
    </ligand>
</feature>
<keyword evidence="8" id="KW-0963">Cytoplasm</keyword>
<dbReference type="InterPro" id="IPR042176">
    <property type="entry name" value="Pantoate_ligase_C"/>
</dbReference>
<dbReference type="SUPFAM" id="SSF52374">
    <property type="entry name" value="Nucleotidylyl transferase"/>
    <property type="match status" value="1"/>
</dbReference>
<feature type="binding site" evidence="8">
    <location>
        <position position="58"/>
    </location>
    <ligand>
        <name>beta-alanine</name>
        <dbReference type="ChEBI" id="CHEBI:57966"/>
    </ligand>
</feature>
<feature type="active site" description="Proton donor" evidence="8">
    <location>
        <position position="34"/>
    </location>
</feature>
<dbReference type="NCBIfam" id="TIGR00125">
    <property type="entry name" value="cyt_tran_rel"/>
    <property type="match status" value="1"/>
</dbReference>
<dbReference type="InterPro" id="IPR003721">
    <property type="entry name" value="Pantoate_ligase"/>
</dbReference>
<dbReference type="InterPro" id="IPR004821">
    <property type="entry name" value="Cyt_trans-like"/>
</dbReference>
<feature type="binding site" evidence="8">
    <location>
        <begin position="145"/>
        <end position="148"/>
    </location>
    <ligand>
        <name>ATP</name>
        <dbReference type="ChEBI" id="CHEBI:30616"/>
    </ligand>
</feature>
<dbReference type="RefSeq" id="WP_338256080.1">
    <property type="nucleotide sequence ID" value="NZ_BSRI01000002.1"/>
</dbReference>
<gene>
    <name evidence="8 9" type="primary">panC</name>
    <name evidence="9" type="ORF">KDH_62660</name>
</gene>
<evidence type="ECO:0000256" key="7">
    <source>
        <dbReference type="ARBA" id="ARBA00048258"/>
    </source>
</evidence>
<comment type="caution">
    <text evidence="9">The sequence shown here is derived from an EMBL/GenBank/DDBJ whole genome shotgun (WGS) entry which is preliminary data.</text>
</comment>
<organism evidence="9 10">
    <name type="scientific">Dictyobacter halimunensis</name>
    <dbReference type="NCBI Taxonomy" id="3026934"/>
    <lineage>
        <taxon>Bacteria</taxon>
        <taxon>Bacillati</taxon>
        <taxon>Chloroflexota</taxon>
        <taxon>Ktedonobacteria</taxon>
        <taxon>Ktedonobacterales</taxon>
        <taxon>Dictyobacteraceae</taxon>
        <taxon>Dictyobacter</taxon>
    </lineage>
</organism>
<feature type="binding site" evidence="8">
    <location>
        <begin position="27"/>
        <end position="34"/>
    </location>
    <ligand>
        <name>ATP</name>
        <dbReference type="ChEBI" id="CHEBI:30616"/>
    </ligand>
</feature>
<feature type="binding site" evidence="8">
    <location>
        <position position="58"/>
    </location>
    <ligand>
        <name>(R)-pantoate</name>
        <dbReference type="ChEBI" id="CHEBI:15980"/>
    </ligand>
</feature>
<evidence type="ECO:0000256" key="1">
    <source>
        <dbReference type="ARBA" id="ARBA00004990"/>
    </source>
</evidence>
<name>A0ABQ6G476_9CHLR</name>
<comment type="subcellular location">
    <subcellularLocation>
        <location evidence="8">Cytoplasm</location>
    </subcellularLocation>
</comment>
<dbReference type="PANTHER" id="PTHR21299:SF1">
    <property type="entry name" value="PANTOATE--BETA-ALANINE LIGASE"/>
    <property type="match status" value="1"/>
</dbReference>
<comment type="catalytic activity">
    <reaction evidence="7 8">
        <text>(R)-pantoate + beta-alanine + ATP = (R)-pantothenate + AMP + diphosphate + H(+)</text>
        <dbReference type="Rhea" id="RHEA:10912"/>
        <dbReference type="ChEBI" id="CHEBI:15378"/>
        <dbReference type="ChEBI" id="CHEBI:15980"/>
        <dbReference type="ChEBI" id="CHEBI:29032"/>
        <dbReference type="ChEBI" id="CHEBI:30616"/>
        <dbReference type="ChEBI" id="CHEBI:33019"/>
        <dbReference type="ChEBI" id="CHEBI:57966"/>
        <dbReference type="ChEBI" id="CHEBI:456215"/>
        <dbReference type="EC" id="6.3.2.1"/>
    </reaction>
</comment>
<proteinExistence type="inferred from homology"/>
<dbReference type="EC" id="6.3.2.1" evidence="8"/>
<keyword evidence="10" id="KW-1185">Reference proteome</keyword>
<evidence type="ECO:0000256" key="4">
    <source>
        <dbReference type="ARBA" id="ARBA00022655"/>
    </source>
</evidence>
<dbReference type="PANTHER" id="PTHR21299">
    <property type="entry name" value="CYTIDYLATE KINASE/PANTOATE-BETA-ALANINE LIGASE"/>
    <property type="match status" value="1"/>
</dbReference>
<comment type="subunit">
    <text evidence="8">Homodimer.</text>
</comment>
<dbReference type="Gene3D" id="3.30.1300.10">
    <property type="entry name" value="Pantoate-beta-alanine ligase, C-terminal domain"/>
    <property type="match status" value="1"/>
</dbReference>
<evidence type="ECO:0000313" key="10">
    <source>
        <dbReference type="Proteomes" id="UP001344906"/>
    </source>
</evidence>
<evidence type="ECO:0000256" key="5">
    <source>
        <dbReference type="ARBA" id="ARBA00022741"/>
    </source>
</evidence>
<dbReference type="CDD" id="cd00560">
    <property type="entry name" value="PanC"/>
    <property type="match status" value="1"/>
</dbReference>
<dbReference type="EMBL" id="BSRI01000002">
    <property type="protein sequence ID" value="GLV59439.1"/>
    <property type="molecule type" value="Genomic_DNA"/>
</dbReference>
<evidence type="ECO:0000256" key="8">
    <source>
        <dbReference type="HAMAP-Rule" id="MF_00158"/>
    </source>
</evidence>
<comment type="similarity">
    <text evidence="2 8">Belongs to the pantothenate synthetase family.</text>
</comment>
<protein>
    <recommendedName>
        <fullName evidence="8">Pantothenate synthetase</fullName>
        <shortName evidence="8">PS</shortName>
        <ecNumber evidence="8">6.3.2.1</ecNumber>
    </recommendedName>
    <alternativeName>
        <fullName evidence="8">Pantoate--beta-alanine ligase</fullName>
    </alternativeName>
    <alternativeName>
        <fullName evidence="8">Pantoate-activating enzyme</fullName>
    </alternativeName>
</protein>
<keyword evidence="4 8" id="KW-0566">Pantothenate biosynthesis</keyword>
<comment type="function">
    <text evidence="8">Catalyzes the condensation of pantoate with beta-alanine in an ATP-dependent reaction via a pantoyl-adenylate intermediate.</text>
</comment>
<dbReference type="HAMAP" id="MF_00158">
    <property type="entry name" value="PanC"/>
    <property type="match status" value="1"/>
</dbReference>
<dbReference type="Proteomes" id="UP001344906">
    <property type="component" value="Unassembled WGS sequence"/>
</dbReference>